<evidence type="ECO:0000259" key="2">
    <source>
        <dbReference type="Pfam" id="PF12937"/>
    </source>
</evidence>
<evidence type="ECO:0000313" key="3">
    <source>
        <dbReference type="EMBL" id="CAN61447.1"/>
    </source>
</evidence>
<dbReference type="InterPro" id="IPR036047">
    <property type="entry name" value="F-box-like_dom_sf"/>
</dbReference>
<protein>
    <recommendedName>
        <fullName evidence="2">F-box domain-containing protein</fullName>
    </recommendedName>
</protein>
<dbReference type="InterPro" id="IPR032675">
    <property type="entry name" value="LRR_dom_sf"/>
</dbReference>
<dbReference type="Pfam" id="PF12937">
    <property type="entry name" value="F-box-like"/>
    <property type="match status" value="1"/>
</dbReference>
<dbReference type="FunFam" id="3.80.10.10:FF:001044">
    <property type="entry name" value="F-box protein isoform A"/>
    <property type="match status" value="1"/>
</dbReference>
<dbReference type="EMBL" id="AM462218">
    <property type="protein sequence ID" value="CAN61447.1"/>
    <property type="molecule type" value="Genomic_DNA"/>
</dbReference>
<dbReference type="SUPFAM" id="SSF81383">
    <property type="entry name" value="F-box domain"/>
    <property type="match status" value="1"/>
</dbReference>
<proteinExistence type="predicted"/>
<dbReference type="ExpressionAtlas" id="A5BK27">
    <property type="expression patterns" value="baseline and differential"/>
</dbReference>
<feature type="domain" description="F-box" evidence="2">
    <location>
        <begin position="109"/>
        <end position="153"/>
    </location>
</feature>
<dbReference type="PANTHER" id="PTHR16134">
    <property type="entry name" value="F-BOX/TPR REPEAT PROTEIN POF3"/>
    <property type="match status" value="1"/>
</dbReference>
<feature type="compositionally biased region" description="Low complexity" evidence="1">
    <location>
        <begin position="513"/>
        <end position="536"/>
    </location>
</feature>
<feature type="region of interest" description="Disordered" evidence="1">
    <location>
        <begin position="513"/>
        <end position="542"/>
    </location>
</feature>
<dbReference type="SUPFAM" id="SSF52047">
    <property type="entry name" value="RNI-like"/>
    <property type="match status" value="1"/>
</dbReference>
<name>A5BK27_VITVI</name>
<dbReference type="PANTHER" id="PTHR16134:SF73">
    <property type="entry name" value="F-BOX DOMAIN-CONTAINING PROTEIN"/>
    <property type="match status" value="1"/>
</dbReference>
<reference evidence="3" key="1">
    <citation type="journal article" date="2007" name="PLoS ONE">
        <title>The first genome sequence of an elite grapevine cultivar (Pinot noir Vitis vinifera L.): coping with a highly heterozygous genome.</title>
        <authorList>
            <person name="Velasco R."/>
            <person name="Zharkikh A."/>
            <person name="Troggio M."/>
            <person name="Cartwright D.A."/>
            <person name="Cestaro A."/>
            <person name="Pruss D."/>
            <person name="Pindo M."/>
            <person name="FitzGerald L.M."/>
            <person name="Vezzulli S."/>
            <person name="Reid J."/>
            <person name="Malacarne G."/>
            <person name="Iliev D."/>
            <person name="Coppola G."/>
            <person name="Wardell B."/>
            <person name="Micheletti D."/>
            <person name="Macalma T."/>
            <person name="Facci M."/>
            <person name="Mitchell J.T."/>
            <person name="Perazzolli M."/>
            <person name="Eldredge G."/>
            <person name="Gatto P."/>
            <person name="Oyzerski R."/>
            <person name="Moretto M."/>
            <person name="Gutin N."/>
            <person name="Stefanini M."/>
            <person name="Chen Y."/>
            <person name="Segala C."/>
            <person name="Davenport C."/>
            <person name="Dematte L."/>
            <person name="Mraz A."/>
            <person name="Battilana J."/>
            <person name="Stormo K."/>
            <person name="Costa F."/>
            <person name="Tao Q."/>
            <person name="Si-Ammour A."/>
            <person name="Harkins T."/>
            <person name="Lackey A."/>
            <person name="Perbost C."/>
            <person name="Taillon B."/>
            <person name="Stella A."/>
            <person name="Solovyev V."/>
            <person name="Fawcett J.A."/>
            <person name="Sterck L."/>
            <person name="Vandepoele K."/>
            <person name="Grando S.M."/>
            <person name="Toppo S."/>
            <person name="Moser C."/>
            <person name="Lanchbury J."/>
            <person name="Bogden R."/>
            <person name="Skolnick M."/>
            <person name="Sgaramella V."/>
            <person name="Bhatnagar S.K."/>
            <person name="Fontana P."/>
            <person name="Gutin A."/>
            <person name="Van de Peer Y."/>
            <person name="Salamini F."/>
            <person name="Viola R."/>
        </authorList>
    </citation>
    <scope>NUCLEOTIDE SEQUENCE</scope>
</reference>
<dbReference type="Gene3D" id="3.80.10.10">
    <property type="entry name" value="Ribonuclease Inhibitor"/>
    <property type="match status" value="1"/>
</dbReference>
<sequence>MDTLLEAPSMAKRPCVCANDPVLRHSHCCLNPRVSQSDQMEGLLEAFLELSDSSGPSLHLSFEKLLDSRACDSDQNLLIDRALRLGSALLEAGKRSARKRASIHNSLTWALPPDLTIKVFSMLDTQSLCYTAATCSMFHKCAMDPLCYANIDLTTVVPKVNNAVVSTMIQRAGKVLQSLRLGIVPGPTLSPGSSQPLVYTIRNSVDAAGFSWNDKRSRQGKESSILSRSCLTALSGDSGAAGALLKRLHLYNIERMDNTALCAALSACPSLLDLEIVGLHVELRQTLMSVSTNCHLIERLFFESSKTGRDDSLKSPTCVDLVNNCPHLTSLALRGFKLHDYKVRILVKVVVHNFLIGRIVGLRHRGEFLIVSALVCMGFHKLKYVDFSTSYSITGTFLRNLGSSTGGNLLEVLLLRDCMHLKEVEVAKFLSAIIAGDFRLLRLLDISNREGLASEGDWYYRCYNSSMIPIKQVSEERPDICLLAEFPSEGSIIEIEQMIDILNSDASLSSQLSSHSSDSSVSMSSSESSYNSDQGSGNEDGRETGYVIYEESSDEILMQYFVFSNCVLCDTKTRVETFTKYDFYSRTVEFALAVQIPVDLSLL</sequence>
<organism evidence="3">
    <name type="scientific">Vitis vinifera</name>
    <name type="common">Grape</name>
    <dbReference type="NCBI Taxonomy" id="29760"/>
    <lineage>
        <taxon>Eukaryota</taxon>
        <taxon>Viridiplantae</taxon>
        <taxon>Streptophyta</taxon>
        <taxon>Embryophyta</taxon>
        <taxon>Tracheophyta</taxon>
        <taxon>Spermatophyta</taxon>
        <taxon>Magnoliopsida</taxon>
        <taxon>eudicotyledons</taxon>
        <taxon>Gunneridae</taxon>
        <taxon>Pentapetalae</taxon>
        <taxon>rosids</taxon>
        <taxon>Vitales</taxon>
        <taxon>Vitaceae</taxon>
        <taxon>Viteae</taxon>
        <taxon>Vitis</taxon>
    </lineage>
</organism>
<gene>
    <name evidence="3" type="ORF">VITISV_024140</name>
</gene>
<dbReference type="InterPro" id="IPR001810">
    <property type="entry name" value="F-box_dom"/>
</dbReference>
<evidence type="ECO:0000256" key="1">
    <source>
        <dbReference type="SAM" id="MobiDB-lite"/>
    </source>
</evidence>
<dbReference type="AlphaFoldDB" id="A5BK27"/>
<accession>A5BK27</accession>